<feature type="region of interest" description="Disordered" evidence="1">
    <location>
        <begin position="26"/>
        <end position="116"/>
    </location>
</feature>
<dbReference type="Gramene" id="Al_scaffold_0008_539">
    <property type="protein sequence ID" value="Al_scaffold_0008_539"/>
    <property type="gene ID" value="Al_scaffold_0008_539"/>
</dbReference>
<accession>D7MMJ0</accession>
<evidence type="ECO:0000313" key="2">
    <source>
        <dbReference type="EMBL" id="EFH39852.1"/>
    </source>
</evidence>
<dbReference type="EMBL" id="GL348720">
    <property type="protein sequence ID" value="EFH39852.1"/>
    <property type="molecule type" value="Genomic_DNA"/>
</dbReference>
<dbReference type="STRING" id="81972.D7MMJ0"/>
<proteinExistence type="predicted"/>
<dbReference type="AlphaFoldDB" id="D7MMJ0"/>
<organism evidence="3">
    <name type="scientific">Arabidopsis lyrata subsp. lyrata</name>
    <name type="common">Lyre-leaved rock-cress</name>
    <dbReference type="NCBI Taxonomy" id="81972"/>
    <lineage>
        <taxon>Eukaryota</taxon>
        <taxon>Viridiplantae</taxon>
        <taxon>Streptophyta</taxon>
        <taxon>Embryophyta</taxon>
        <taxon>Tracheophyta</taxon>
        <taxon>Spermatophyta</taxon>
        <taxon>Magnoliopsida</taxon>
        <taxon>eudicotyledons</taxon>
        <taxon>Gunneridae</taxon>
        <taxon>Pentapetalae</taxon>
        <taxon>rosids</taxon>
        <taxon>malvids</taxon>
        <taxon>Brassicales</taxon>
        <taxon>Brassicaceae</taxon>
        <taxon>Camelineae</taxon>
        <taxon>Arabidopsis</taxon>
    </lineage>
</organism>
<feature type="compositionally biased region" description="Low complexity" evidence="1">
    <location>
        <begin position="42"/>
        <end position="54"/>
    </location>
</feature>
<dbReference type="HOGENOM" id="CLU_1153078_0_0_1"/>
<name>D7MMJ0_ARALL</name>
<reference evidence="3" key="1">
    <citation type="journal article" date="2011" name="Nat. Genet.">
        <title>The Arabidopsis lyrata genome sequence and the basis of rapid genome size change.</title>
        <authorList>
            <person name="Hu T.T."/>
            <person name="Pattyn P."/>
            <person name="Bakker E.G."/>
            <person name="Cao J."/>
            <person name="Cheng J.-F."/>
            <person name="Clark R.M."/>
            <person name="Fahlgren N."/>
            <person name="Fawcett J.A."/>
            <person name="Grimwood J."/>
            <person name="Gundlach H."/>
            <person name="Haberer G."/>
            <person name="Hollister J.D."/>
            <person name="Ossowski S."/>
            <person name="Ottilar R.P."/>
            <person name="Salamov A.A."/>
            <person name="Schneeberger K."/>
            <person name="Spannagl M."/>
            <person name="Wang X."/>
            <person name="Yang L."/>
            <person name="Nasrallah M.E."/>
            <person name="Bergelson J."/>
            <person name="Carrington J.C."/>
            <person name="Gaut B.S."/>
            <person name="Schmutz J."/>
            <person name="Mayer K.F.X."/>
            <person name="Van de Peer Y."/>
            <person name="Grigoriev I.V."/>
            <person name="Nordborg M."/>
            <person name="Weigel D."/>
            <person name="Guo Y.-L."/>
        </authorList>
    </citation>
    <scope>NUCLEOTIDE SEQUENCE [LARGE SCALE GENOMIC DNA]</scope>
    <source>
        <strain evidence="3">cv. MN47</strain>
    </source>
</reference>
<protein>
    <submittedName>
        <fullName evidence="2">Predicted protein</fullName>
    </submittedName>
</protein>
<feature type="compositionally biased region" description="Basic residues" evidence="1">
    <location>
        <begin position="88"/>
        <end position="116"/>
    </location>
</feature>
<dbReference type="eggNOG" id="KOG0381">
    <property type="taxonomic scope" value="Eukaryota"/>
</dbReference>
<keyword evidence="3" id="KW-1185">Reference proteome</keyword>
<evidence type="ECO:0000313" key="3">
    <source>
        <dbReference type="Proteomes" id="UP000008694"/>
    </source>
</evidence>
<dbReference type="Proteomes" id="UP000008694">
    <property type="component" value="Unassembled WGS sequence"/>
</dbReference>
<sequence>MAPSCRQISERSPLVNQQRQITSFFGKYASFSSPSPSPSPPLSNKKTPKSINPNPNSPSPSPSPSRAAEALVGKNLELAVKSSEGARRSTRLRLQPLRKPKSSPKKKKPVKLHSKMPKKPPTAFFFFLKHTTKHLLYMHFPLASYCLIFLVPKGGFPETISRGESGGNGIPVSPEVANGLKNDEAYGVVLMRVVILGRLRWKAGAIKTGRYGFYARCDVWLRFNPSLNGQVPPLLAPSTCKVDV</sequence>
<gene>
    <name evidence="2" type="ORF">ARALYDRAFT_683719</name>
</gene>
<evidence type="ECO:0000256" key="1">
    <source>
        <dbReference type="SAM" id="MobiDB-lite"/>
    </source>
</evidence>